<name>A0A165MNH5_9AGAM</name>
<dbReference type="InParanoid" id="A0A165MNH5"/>
<evidence type="ECO:0000313" key="2">
    <source>
        <dbReference type="Proteomes" id="UP000076761"/>
    </source>
</evidence>
<protein>
    <submittedName>
        <fullName evidence="1">Uncharacterized protein</fullName>
    </submittedName>
</protein>
<gene>
    <name evidence="1" type="ORF">NEOLEDRAFT_1143236</name>
</gene>
<reference evidence="1 2" key="1">
    <citation type="journal article" date="2016" name="Mol. Biol. Evol.">
        <title>Comparative Genomics of Early-Diverging Mushroom-Forming Fungi Provides Insights into the Origins of Lignocellulose Decay Capabilities.</title>
        <authorList>
            <person name="Nagy L.G."/>
            <person name="Riley R."/>
            <person name="Tritt A."/>
            <person name="Adam C."/>
            <person name="Daum C."/>
            <person name="Floudas D."/>
            <person name="Sun H."/>
            <person name="Yadav J.S."/>
            <person name="Pangilinan J."/>
            <person name="Larsson K.H."/>
            <person name="Matsuura K."/>
            <person name="Barry K."/>
            <person name="Labutti K."/>
            <person name="Kuo R."/>
            <person name="Ohm R.A."/>
            <person name="Bhattacharya S.S."/>
            <person name="Shirouzu T."/>
            <person name="Yoshinaga Y."/>
            <person name="Martin F.M."/>
            <person name="Grigoriev I.V."/>
            <person name="Hibbett D.S."/>
        </authorList>
    </citation>
    <scope>NUCLEOTIDE SEQUENCE [LARGE SCALE GENOMIC DNA]</scope>
    <source>
        <strain evidence="1 2">HHB14362 ss-1</strain>
    </source>
</reference>
<dbReference type="Proteomes" id="UP000076761">
    <property type="component" value="Unassembled WGS sequence"/>
</dbReference>
<dbReference type="OrthoDB" id="3309756at2759"/>
<evidence type="ECO:0000313" key="1">
    <source>
        <dbReference type="EMBL" id="KZT18566.1"/>
    </source>
</evidence>
<sequence>MPFIADMSIVELRSLPTEGLGPGSRITIENKDYEYFNSDDDDSIDNASGPGKTFYKLIKRISAPIEIFISYCSDLVGNGPDALYAGLMAQDCGYRRYSRYNRKHVGLYHWAGRLPWSMISFRRRDYRPARGLIDFVIDRRYAFSVR</sequence>
<keyword evidence="2" id="KW-1185">Reference proteome</keyword>
<dbReference type="EMBL" id="KV425672">
    <property type="protein sequence ID" value="KZT18566.1"/>
    <property type="molecule type" value="Genomic_DNA"/>
</dbReference>
<dbReference type="AlphaFoldDB" id="A0A165MNH5"/>
<accession>A0A165MNH5</accession>
<proteinExistence type="predicted"/>
<organism evidence="1 2">
    <name type="scientific">Neolentinus lepideus HHB14362 ss-1</name>
    <dbReference type="NCBI Taxonomy" id="1314782"/>
    <lineage>
        <taxon>Eukaryota</taxon>
        <taxon>Fungi</taxon>
        <taxon>Dikarya</taxon>
        <taxon>Basidiomycota</taxon>
        <taxon>Agaricomycotina</taxon>
        <taxon>Agaricomycetes</taxon>
        <taxon>Gloeophyllales</taxon>
        <taxon>Gloeophyllaceae</taxon>
        <taxon>Neolentinus</taxon>
    </lineage>
</organism>